<dbReference type="InterPro" id="IPR036259">
    <property type="entry name" value="MFS_trans_sf"/>
</dbReference>
<dbReference type="PANTHER" id="PTHR43124">
    <property type="entry name" value="PURINE EFFLUX PUMP PBUE"/>
    <property type="match status" value="1"/>
</dbReference>
<accession>A0ABW2FE17</accession>
<keyword evidence="10" id="KW-1185">Reference proteome</keyword>
<keyword evidence="5 7" id="KW-1133">Transmembrane helix</keyword>
<gene>
    <name evidence="9" type="ORF">ACFQMJ_17055</name>
</gene>
<feature type="transmembrane region" description="Helical" evidence="7">
    <location>
        <begin position="34"/>
        <end position="59"/>
    </location>
</feature>
<keyword evidence="4 7" id="KW-0812">Transmembrane</keyword>
<keyword evidence="6 7" id="KW-0472">Membrane</keyword>
<evidence type="ECO:0000256" key="7">
    <source>
        <dbReference type="SAM" id="Phobius"/>
    </source>
</evidence>
<dbReference type="CDD" id="cd17324">
    <property type="entry name" value="MFS_NepI_like"/>
    <property type="match status" value="1"/>
</dbReference>
<reference evidence="10" key="1">
    <citation type="journal article" date="2019" name="Int. J. Syst. Evol. Microbiol.">
        <title>The Global Catalogue of Microorganisms (GCM) 10K type strain sequencing project: providing services to taxonomists for standard genome sequencing and annotation.</title>
        <authorList>
            <consortium name="The Broad Institute Genomics Platform"/>
            <consortium name="The Broad Institute Genome Sequencing Center for Infectious Disease"/>
            <person name="Wu L."/>
            <person name="Ma J."/>
        </authorList>
    </citation>
    <scope>NUCLEOTIDE SEQUENCE [LARGE SCALE GENOMIC DNA]</scope>
    <source>
        <strain evidence="10">KCTC 12907</strain>
    </source>
</reference>
<feature type="transmembrane region" description="Helical" evidence="7">
    <location>
        <begin position="268"/>
        <end position="287"/>
    </location>
</feature>
<evidence type="ECO:0000256" key="1">
    <source>
        <dbReference type="ARBA" id="ARBA00004651"/>
    </source>
</evidence>
<comment type="caution">
    <text evidence="9">The sequence shown here is derived from an EMBL/GenBank/DDBJ whole genome shotgun (WGS) entry which is preliminary data.</text>
</comment>
<dbReference type="SUPFAM" id="SSF103473">
    <property type="entry name" value="MFS general substrate transporter"/>
    <property type="match status" value="1"/>
</dbReference>
<dbReference type="InterPro" id="IPR020846">
    <property type="entry name" value="MFS_dom"/>
</dbReference>
<evidence type="ECO:0000256" key="6">
    <source>
        <dbReference type="ARBA" id="ARBA00023136"/>
    </source>
</evidence>
<feature type="transmembrane region" description="Helical" evidence="7">
    <location>
        <begin position="71"/>
        <end position="88"/>
    </location>
</feature>
<dbReference type="EMBL" id="JBHTAI010000010">
    <property type="protein sequence ID" value="MFC7150239.1"/>
    <property type="molecule type" value="Genomic_DNA"/>
</dbReference>
<keyword evidence="2" id="KW-0813">Transport</keyword>
<sequence>MKNTGILLLAAGAFVAGTAELVVGGVLKPIGDDLGVSIALAGQLITAFSLAFAIGTPIVVALTSRIGRKTLLLYSLAVFALGNLITFFSSDFGIILISRAIVGLASGVFTVVAFSSAAKLTEPSQIGRAVGTVVLGVSVSMVIGIPLGIALADWRSWRIIVAGLALLAAGVLLLIAKYFPSVAGDAPIPFTRQFSVLKSPTLAAGFAFSFFFSTSSSTMNSYVTPYLQNIVRLNTTELGYMMLALGAFSVIGSRAGGAWTDRWGTKRLLLGGLGALAATLALLPPLGGAAVPALAVLLLWMFSMALVIPATQTYFIRQAPDRSNLVLGLNTSILHLGVAAGAGIGGFAAEAAASVRYHPWLASAAAVLSLIMAAVSMNRGQAIERTGKNIATSKSR</sequence>
<protein>
    <submittedName>
        <fullName evidence="9">MFS transporter</fullName>
    </submittedName>
</protein>
<evidence type="ECO:0000313" key="10">
    <source>
        <dbReference type="Proteomes" id="UP001596378"/>
    </source>
</evidence>
<feature type="transmembrane region" description="Helical" evidence="7">
    <location>
        <begin position="293"/>
        <end position="315"/>
    </location>
</feature>
<feature type="domain" description="Major facilitator superfamily (MFS) profile" evidence="8">
    <location>
        <begin position="5"/>
        <end position="381"/>
    </location>
</feature>
<evidence type="ECO:0000256" key="2">
    <source>
        <dbReference type="ARBA" id="ARBA00022448"/>
    </source>
</evidence>
<organism evidence="9 10">
    <name type="scientific">Cohnella cellulosilytica</name>
    <dbReference type="NCBI Taxonomy" id="986710"/>
    <lineage>
        <taxon>Bacteria</taxon>
        <taxon>Bacillati</taxon>
        <taxon>Bacillota</taxon>
        <taxon>Bacilli</taxon>
        <taxon>Bacillales</taxon>
        <taxon>Paenibacillaceae</taxon>
        <taxon>Cohnella</taxon>
    </lineage>
</organism>
<feature type="transmembrane region" description="Helical" evidence="7">
    <location>
        <begin position="238"/>
        <end position="256"/>
    </location>
</feature>
<evidence type="ECO:0000256" key="4">
    <source>
        <dbReference type="ARBA" id="ARBA00022692"/>
    </source>
</evidence>
<keyword evidence="3" id="KW-1003">Cell membrane</keyword>
<feature type="transmembrane region" description="Helical" evidence="7">
    <location>
        <begin position="129"/>
        <end position="151"/>
    </location>
</feature>
<feature type="transmembrane region" description="Helical" evidence="7">
    <location>
        <begin position="327"/>
        <end position="348"/>
    </location>
</feature>
<comment type="subcellular location">
    <subcellularLocation>
        <location evidence="1">Cell membrane</location>
        <topology evidence="1">Multi-pass membrane protein</topology>
    </subcellularLocation>
</comment>
<dbReference type="Pfam" id="PF07690">
    <property type="entry name" value="MFS_1"/>
    <property type="match status" value="1"/>
</dbReference>
<dbReference type="InterPro" id="IPR011701">
    <property type="entry name" value="MFS"/>
</dbReference>
<name>A0ABW2FE17_9BACL</name>
<feature type="transmembrane region" description="Helical" evidence="7">
    <location>
        <begin position="94"/>
        <end position="117"/>
    </location>
</feature>
<evidence type="ECO:0000256" key="3">
    <source>
        <dbReference type="ARBA" id="ARBA00022475"/>
    </source>
</evidence>
<evidence type="ECO:0000313" key="9">
    <source>
        <dbReference type="EMBL" id="MFC7150239.1"/>
    </source>
</evidence>
<dbReference type="RefSeq" id="WP_378045900.1">
    <property type="nucleotide sequence ID" value="NZ_JBHMDN010000008.1"/>
</dbReference>
<feature type="transmembrane region" description="Helical" evidence="7">
    <location>
        <begin position="157"/>
        <end position="179"/>
    </location>
</feature>
<evidence type="ECO:0000259" key="8">
    <source>
        <dbReference type="PROSITE" id="PS50850"/>
    </source>
</evidence>
<dbReference type="PANTHER" id="PTHR43124:SF10">
    <property type="entry name" value="PURINE EFFLUX PUMP PBUE"/>
    <property type="match status" value="1"/>
</dbReference>
<dbReference type="InterPro" id="IPR050189">
    <property type="entry name" value="MFS_Efflux_Transporters"/>
</dbReference>
<dbReference type="Gene3D" id="1.20.1250.20">
    <property type="entry name" value="MFS general substrate transporter like domains"/>
    <property type="match status" value="2"/>
</dbReference>
<evidence type="ECO:0000256" key="5">
    <source>
        <dbReference type="ARBA" id="ARBA00022989"/>
    </source>
</evidence>
<proteinExistence type="predicted"/>
<dbReference type="Proteomes" id="UP001596378">
    <property type="component" value="Unassembled WGS sequence"/>
</dbReference>
<dbReference type="PROSITE" id="PS50850">
    <property type="entry name" value="MFS"/>
    <property type="match status" value="1"/>
</dbReference>
<feature type="transmembrane region" description="Helical" evidence="7">
    <location>
        <begin position="360"/>
        <end position="378"/>
    </location>
</feature>
<feature type="transmembrane region" description="Helical" evidence="7">
    <location>
        <begin position="200"/>
        <end position="218"/>
    </location>
</feature>